<comment type="cofactor">
    <cofactor evidence="1">
        <name>Zn(2+)</name>
        <dbReference type="ChEBI" id="CHEBI:29105"/>
    </cofactor>
</comment>
<dbReference type="InterPro" id="IPR032466">
    <property type="entry name" value="Metal_Hydrolase"/>
</dbReference>
<dbReference type="InterPro" id="IPR011059">
    <property type="entry name" value="Metal-dep_hydrolase_composite"/>
</dbReference>
<dbReference type="InterPro" id="IPR051607">
    <property type="entry name" value="Metallo-dep_hydrolases"/>
</dbReference>
<dbReference type="EMBL" id="ML995477">
    <property type="protein sequence ID" value="KAF2145836.1"/>
    <property type="molecule type" value="Genomic_DNA"/>
</dbReference>
<evidence type="ECO:0000256" key="3">
    <source>
        <dbReference type="ARBA" id="ARBA00022801"/>
    </source>
</evidence>
<evidence type="ECO:0000256" key="1">
    <source>
        <dbReference type="ARBA" id="ARBA00001947"/>
    </source>
</evidence>
<dbReference type="GeneID" id="54297406"/>
<keyword evidence="4" id="KW-0862">Zinc</keyword>
<evidence type="ECO:0000313" key="7">
    <source>
        <dbReference type="EMBL" id="KAF2145836.1"/>
    </source>
</evidence>
<evidence type="ECO:0000259" key="6">
    <source>
        <dbReference type="Pfam" id="PF01979"/>
    </source>
</evidence>
<dbReference type="Gene3D" id="2.30.40.10">
    <property type="entry name" value="Urease, subunit C, domain 1"/>
    <property type="match status" value="1"/>
</dbReference>
<dbReference type="GO" id="GO:0019239">
    <property type="term" value="F:deaminase activity"/>
    <property type="evidence" value="ECO:0007669"/>
    <property type="project" value="TreeGrafter"/>
</dbReference>
<dbReference type="PANTHER" id="PTHR11271">
    <property type="entry name" value="GUANINE DEAMINASE"/>
    <property type="match status" value="1"/>
</dbReference>
<name>A0A6A6BP38_9PEZI</name>
<feature type="signal peptide" evidence="5">
    <location>
        <begin position="1"/>
        <end position="26"/>
    </location>
</feature>
<dbReference type="GO" id="GO:0005829">
    <property type="term" value="C:cytosol"/>
    <property type="evidence" value="ECO:0007669"/>
    <property type="project" value="TreeGrafter"/>
</dbReference>
<dbReference type="Proteomes" id="UP000799438">
    <property type="component" value="Unassembled WGS sequence"/>
</dbReference>
<dbReference type="OrthoDB" id="194468at2759"/>
<dbReference type="Pfam" id="PF01979">
    <property type="entry name" value="Amidohydro_1"/>
    <property type="match status" value="1"/>
</dbReference>
<dbReference type="GO" id="GO:0046872">
    <property type="term" value="F:metal ion binding"/>
    <property type="evidence" value="ECO:0007669"/>
    <property type="project" value="UniProtKB-KW"/>
</dbReference>
<accession>A0A6A6BP38</accession>
<organism evidence="7 8">
    <name type="scientific">Aplosporella prunicola CBS 121167</name>
    <dbReference type="NCBI Taxonomy" id="1176127"/>
    <lineage>
        <taxon>Eukaryota</taxon>
        <taxon>Fungi</taxon>
        <taxon>Dikarya</taxon>
        <taxon>Ascomycota</taxon>
        <taxon>Pezizomycotina</taxon>
        <taxon>Dothideomycetes</taxon>
        <taxon>Dothideomycetes incertae sedis</taxon>
        <taxon>Botryosphaeriales</taxon>
        <taxon>Aplosporellaceae</taxon>
        <taxon>Aplosporella</taxon>
    </lineage>
</organism>
<dbReference type="SUPFAM" id="SSF51338">
    <property type="entry name" value="Composite domain of metallo-dependent hydrolases"/>
    <property type="match status" value="2"/>
</dbReference>
<evidence type="ECO:0000256" key="2">
    <source>
        <dbReference type="ARBA" id="ARBA00022723"/>
    </source>
</evidence>
<sequence>MRPLQPSSVLLAGFLSAACLSPAVAAAKSTLFEGGTIISFDDDSQTIKVLRDHSLLVTGDRIAAIFDTPSNATNVSIPADAERVPATGKIISPGFVDTHRHGWQTAYKTLGSNTTLGEYFSRYGEFTQAATVFTPDDVYYGQLAGVYEALNAGVTSILEHAHATFSNDTARAYLNASLDSGVRMWWCYAFHTLDNGFSVPQQMANFRDLLADERLQASTTVLPGIAYDAFATGSADEVAAIVDLATSENISAITTHYLGGPWFNANSPAKLNDLALLNGTTPIVFSHASYLTPEDAALLRTHNHYISTTPESEMHYGHGHESTDLAADQAALGVDTHFTFSSDILTQARLWLQSTRLKWFVQRLHEWSIPATSPMSASQAFLLATRAGGLALRRPDIGVLSPGAVADIVLFDGTAPNMLGWWDPVAAVILHANVGDVKDVMVGGEWRKRDGELVLKQDRSVVEENFLKSAKRIQRVWLETPAPLLEGEYQAGVRYERTHMVDVVRGNGTGY</sequence>
<feature type="domain" description="Amidohydrolase-related" evidence="6">
    <location>
        <begin position="90"/>
        <end position="446"/>
    </location>
</feature>
<protein>
    <recommendedName>
        <fullName evidence="6">Amidohydrolase-related domain-containing protein</fullName>
    </recommendedName>
</protein>
<evidence type="ECO:0000313" key="8">
    <source>
        <dbReference type="Proteomes" id="UP000799438"/>
    </source>
</evidence>
<evidence type="ECO:0000256" key="4">
    <source>
        <dbReference type="ARBA" id="ARBA00022833"/>
    </source>
</evidence>
<keyword evidence="8" id="KW-1185">Reference proteome</keyword>
<reference evidence="7" key="1">
    <citation type="journal article" date="2020" name="Stud. Mycol.">
        <title>101 Dothideomycetes genomes: a test case for predicting lifestyles and emergence of pathogens.</title>
        <authorList>
            <person name="Haridas S."/>
            <person name="Albert R."/>
            <person name="Binder M."/>
            <person name="Bloem J."/>
            <person name="Labutti K."/>
            <person name="Salamov A."/>
            <person name="Andreopoulos B."/>
            <person name="Baker S."/>
            <person name="Barry K."/>
            <person name="Bills G."/>
            <person name="Bluhm B."/>
            <person name="Cannon C."/>
            <person name="Castanera R."/>
            <person name="Culley D."/>
            <person name="Daum C."/>
            <person name="Ezra D."/>
            <person name="Gonzalez J."/>
            <person name="Henrissat B."/>
            <person name="Kuo A."/>
            <person name="Liang C."/>
            <person name="Lipzen A."/>
            <person name="Lutzoni F."/>
            <person name="Magnuson J."/>
            <person name="Mondo S."/>
            <person name="Nolan M."/>
            <person name="Ohm R."/>
            <person name="Pangilinan J."/>
            <person name="Park H.-J."/>
            <person name="Ramirez L."/>
            <person name="Alfaro M."/>
            <person name="Sun H."/>
            <person name="Tritt A."/>
            <person name="Yoshinaga Y."/>
            <person name="Zwiers L.-H."/>
            <person name="Turgeon B."/>
            <person name="Goodwin S."/>
            <person name="Spatafora J."/>
            <person name="Crous P."/>
            <person name="Grigoriev I."/>
        </authorList>
    </citation>
    <scope>NUCLEOTIDE SEQUENCE</scope>
    <source>
        <strain evidence="7">CBS 121167</strain>
    </source>
</reference>
<gene>
    <name evidence="7" type="ORF">K452DRAFT_284219</name>
</gene>
<dbReference type="PANTHER" id="PTHR11271:SF37">
    <property type="entry name" value="FAMILY PROTEIN, PUTATIVE (AFU_ORTHOLOGUE AFUA_4G00460)-RELATED"/>
    <property type="match status" value="1"/>
</dbReference>
<proteinExistence type="predicted"/>
<dbReference type="PROSITE" id="PS51257">
    <property type="entry name" value="PROKAR_LIPOPROTEIN"/>
    <property type="match status" value="1"/>
</dbReference>
<feature type="chain" id="PRO_5025469061" description="Amidohydrolase-related domain-containing protein" evidence="5">
    <location>
        <begin position="27"/>
        <end position="511"/>
    </location>
</feature>
<keyword evidence="5" id="KW-0732">Signal</keyword>
<dbReference type="Gene3D" id="3.20.20.140">
    <property type="entry name" value="Metal-dependent hydrolases"/>
    <property type="match status" value="1"/>
</dbReference>
<keyword evidence="3" id="KW-0378">Hydrolase</keyword>
<dbReference type="AlphaFoldDB" id="A0A6A6BP38"/>
<dbReference type="InterPro" id="IPR006680">
    <property type="entry name" value="Amidohydro-rel"/>
</dbReference>
<dbReference type="RefSeq" id="XP_033401548.1">
    <property type="nucleotide sequence ID" value="XM_033539910.1"/>
</dbReference>
<evidence type="ECO:0000256" key="5">
    <source>
        <dbReference type="SAM" id="SignalP"/>
    </source>
</evidence>
<dbReference type="SUPFAM" id="SSF51556">
    <property type="entry name" value="Metallo-dependent hydrolases"/>
    <property type="match status" value="1"/>
</dbReference>
<keyword evidence="2" id="KW-0479">Metal-binding</keyword>